<dbReference type="AlphaFoldDB" id="A0AA97P235"/>
<evidence type="ECO:0000256" key="1">
    <source>
        <dbReference type="SAM" id="MobiDB-lite"/>
    </source>
</evidence>
<dbReference type="Proteomes" id="UP000011086">
    <property type="component" value="Unassembled WGS sequence"/>
</dbReference>
<reference evidence="2" key="1">
    <citation type="journal article" date="2012" name="PLoS Genet.">
        <title>Comparative analysis of the genomes of two field isolates of the rice blast fungus Magnaporthe oryzae.</title>
        <authorList>
            <person name="Xue M."/>
            <person name="Yang J."/>
            <person name="Li Z."/>
            <person name="Hu S."/>
            <person name="Yao N."/>
            <person name="Dean R.A."/>
            <person name="Zhao W."/>
            <person name="Shen M."/>
            <person name="Zhang H."/>
            <person name="Li C."/>
            <person name="Liu L."/>
            <person name="Cao L."/>
            <person name="Xu X."/>
            <person name="Xing Y."/>
            <person name="Hsiang T."/>
            <person name="Zhang Z."/>
            <person name="Xu J.R."/>
            <person name="Peng Y.L."/>
        </authorList>
    </citation>
    <scope>NUCLEOTIDE SEQUENCE</scope>
    <source>
        <strain evidence="2">Y34</strain>
    </source>
</reference>
<organism evidence="2">
    <name type="scientific">Pyricularia oryzae (strain Y34)</name>
    <name type="common">Rice blast fungus</name>
    <name type="synonym">Magnaporthe oryzae</name>
    <dbReference type="NCBI Taxonomy" id="1143189"/>
    <lineage>
        <taxon>Eukaryota</taxon>
        <taxon>Fungi</taxon>
        <taxon>Dikarya</taxon>
        <taxon>Ascomycota</taxon>
        <taxon>Pezizomycotina</taxon>
        <taxon>Sordariomycetes</taxon>
        <taxon>Sordariomycetidae</taxon>
        <taxon>Magnaporthales</taxon>
        <taxon>Pyriculariaceae</taxon>
        <taxon>Pyricularia</taxon>
    </lineage>
</organism>
<proteinExistence type="predicted"/>
<sequence length="88" mass="10019">MLWHFTGDDHSGLAFRIDFNKELVTTSPVKTNFPVSELKSLYRRLTAFGEIDKFEVSNLTDHFNHTSLSHYRNGEAGDSGDGKKMRKA</sequence>
<protein>
    <submittedName>
        <fullName evidence="2">Uncharacterized protein</fullName>
    </submittedName>
</protein>
<feature type="compositionally biased region" description="Basic and acidic residues" evidence="1">
    <location>
        <begin position="72"/>
        <end position="88"/>
    </location>
</feature>
<evidence type="ECO:0000313" key="2">
    <source>
        <dbReference type="EMBL" id="ELQ40540.1"/>
    </source>
</evidence>
<gene>
    <name evidence="2" type="ORF">OOU_Y34scaffold00426g1</name>
</gene>
<feature type="region of interest" description="Disordered" evidence="1">
    <location>
        <begin position="65"/>
        <end position="88"/>
    </location>
</feature>
<accession>A0AA97P235</accession>
<name>A0AA97P235_PYRO3</name>
<dbReference type="EMBL" id="JH793844">
    <property type="protein sequence ID" value="ELQ40540.1"/>
    <property type="molecule type" value="Genomic_DNA"/>
</dbReference>